<protein>
    <submittedName>
        <fullName evidence="1">Uncharacterized protein</fullName>
    </submittedName>
</protein>
<proteinExistence type="predicted"/>
<evidence type="ECO:0000313" key="1">
    <source>
        <dbReference type="EMBL" id="KAF6151062.1"/>
    </source>
</evidence>
<evidence type="ECO:0000313" key="2">
    <source>
        <dbReference type="Proteomes" id="UP000541444"/>
    </source>
</evidence>
<gene>
    <name evidence="1" type="ORF">GIB67_042397</name>
</gene>
<sequence>MAAEALTKIDFGKHMTDIQNTYPVGLQYILGIPKETWSNLYIPMSKYGVAYTNHVESWNNVIVKVRDILIHVFIEELHRICSKISYTYKEEAKMSQACLTPWATDHCESRKFVVDSLTCKVRTSRRLFQMTSYGRTDLVDIENGTCYCR</sequence>
<keyword evidence="2" id="KW-1185">Reference proteome</keyword>
<dbReference type="AlphaFoldDB" id="A0A7J7M890"/>
<comment type="caution">
    <text evidence="1">The sequence shown here is derived from an EMBL/GenBank/DDBJ whole genome shotgun (WGS) entry which is preliminary data.</text>
</comment>
<reference evidence="1 2" key="1">
    <citation type="journal article" date="2020" name="IScience">
        <title>Genome Sequencing of the Endangered Kingdonia uniflora (Circaeasteraceae, Ranunculales) Reveals Potential Mechanisms of Evolutionary Specialization.</title>
        <authorList>
            <person name="Sun Y."/>
            <person name="Deng T."/>
            <person name="Zhang A."/>
            <person name="Moore M.J."/>
            <person name="Landis J.B."/>
            <person name="Lin N."/>
            <person name="Zhang H."/>
            <person name="Zhang X."/>
            <person name="Huang J."/>
            <person name="Zhang X."/>
            <person name="Sun H."/>
            <person name="Wang H."/>
        </authorList>
    </citation>
    <scope>NUCLEOTIDE SEQUENCE [LARGE SCALE GENOMIC DNA]</scope>
    <source>
        <strain evidence="1">TB1705</strain>
        <tissue evidence="1">Leaf</tissue>
    </source>
</reference>
<accession>A0A7J7M890</accession>
<dbReference type="EMBL" id="JACGCM010001717">
    <property type="protein sequence ID" value="KAF6151062.1"/>
    <property type="molecule type" value="Genomic_DNA"/>
</dbReference>
<dbReference type="Proteomes" id="UP000541444">
    <property type="component" value="Unassembled WGS sequence"/>
</dbReference>
<name>A0A7J7M890_9MAGN</name>
<organism evidence="1 2">
    <name type="scientific">Kingdonia uniflora</name>
    <dbReference type="NCBI Taxonomy" id="39325"/>
    <lineage>
        <taxon>Eukaryota</taxon>
        <taxon>Viridiplantae</taxon>
        <taxon>Streptophyta</taxon>
        <taxon>Embryophyta</taxon>
        <taxon>Tracheophyta</taxon>
        <taxon>Spermatophyta</taxon>
        <taxon>Magnoliopsida</taxon>
        <taxon>Ranunculales</taxon>
        <taxon>Circaeasteraceae</taxon>
        <taxon>Kingdonia</taxon>
    </lineage>
</organism>